<comment type="caution">
    <text evidence="1">The sequence shown here is derived from an EMBL/GenBank/DDBJ whole genome shotgun (WGS) entry which is preliminary data.</text>
</comment>
<dbReference type="AlphaFoldDB" id="A0A562VJY0"/>
<evidence type="ECO:0000313" key="1">
    <source>
        <dbReference type="EMBL" id="TWJ18084.1"/>
    </source>
</evidence>
<dbReference type="EMBL" id="VLLN01000018">
    <property type="protein sequence ID" value="TWJ18084.1"/>
    <property type="molecule type" value="Genomic_DNA"/>
</dbReference>
<gene>
    <name evidence="1" type="ORF">JN12_02847</name>
</gene>
<evidence type="ECO:0000313" key="2">
    <source>
        <dbReference type="Proteomes" id="UP000319449"/>
    </source>
</evidence>
<dbReference type="PROSITE" id="PS51257">
    <property type="entry name" value="PROKAR_LIPOPROTEIN"/>
    <property type="match status" value="1"/>
</dbReference>
<sequence>MNARLILLALVVVVTGCASQVPIARNFPISSQKKVRSAHHWDVLADDITGQTLATMKKVPELDGKPLFISTSEEGSTFGFALRNFLITRMVNRGMPVSGLYRQDVPVNSNFYAPVDT</sequence>
<proteinExistence type="predicted"/>
<reference evidence="1 2" key="1">
    <citation type="submission" date="2019-07" db="EMBL/GenBank/DDBJ databases">
        <title>Genomic Encyclopedia of Archaeal and Bacterial Type Strains, Phase II (KMG-II): from individual species to whole genera.</title>
        <authorList>
            <person name="Goeker M."/>
        </authorList>
    </citation>
    <scope>NUCLEOTIDE SEQUENCE [LARGE SCALE GENOMIC DNA]</scope>
    <source>
        <strain evidence="1 2">ATCC BAA-1139</strain>
    </source>
</reference>
<organism evidence="1 2">
    <name type="scientific">Geobacter argillaceus</name>
    <dbReference type="NCBI Taxonomy" id="345631"/>
    <lineage>
        <taxon>Bacteria</taxon>
        <taxon>Pseudomonadati</taxon>
        <taxon>Thermodesulfobacteriota</taxon>
        <taxon>Desulfuromonadia</taxon>
        <taxon>Geobacterales</taxon>
        <taxon>Geobacteraceae</taxon>
        <taxon>Geobacter</taxon>
    </lineage>
</organism>
<accession>A0A562VJY0</accession>
<protein>
    <submittedName>
        <fullName evidence="1">Uncharacterized protein</fullName>
    </submittedName>
</protein>
<dbReference type="OrthoDB" id="5422230at2"/>
<name>A0A562VJY0_9BACT</name>
<dbReference type="Proteomes" id="UP000319449">
    <property type="component" value="Unassembled WGS sequence"/>
</dbReference>
<dbReference type="RefSeq" id="WP_145023887.1">
    <property type="nucleotide sequence ID" value="NZ_VLLN01000018.1"/>
</dbReference>
<keyword evidence="2" id="KW-1185">Reference proteome</keyword>